<dbReference type="PANTHER" id="PTHR10545">
    <property type="entry name" value="DIAMINE N-ACETYLTRANSFERASE"/>
    <property type="match status" value="1"/>
</dbReference>
<gene>
    <name evidence="6" type="primary">LOC108683289</name>
</gene>
<feature type="domain" description="N-acetyltransferase" evidence="4">
    <location>
        <begin position="181"/>
        <end position="339"/>
    </location>
</feature>
<dbReference type="AlphaFoldDB" id="A0A8B7PRH1"/>
<dbReference type="CDD" id="cd04301">
    <property type="entry name" value="NAT_SF"/>
    <property type="match status" value="2"/>
</dbReference>
<dbReference type="PROSITE" id="PS51186">
    <property type="entry name" value="GNAT"/>
    <property type="match status" value="2"/>
</dbReference>
<reference evidence="6" key="1">
    <citation type="submission" date="2025-08" db="UniProtKB">
        <authorList>
            <consortium name="RefSeq"/>
        </authorList>
    </citation>
    <scope>IDENTIFICATION</scope>
    <source>
        <tissue evidence="6">Whole organism</tissue>
    </source>
</reference>
<dbReference type="Gene3D" id="3.40.630.30">
    <property type="match status" value="2"/>
</dbReference>
<dbReference type="RefSeq" id="XP_018028081.1">
    <property type="nucleotide sequence ID" value="XM_018172592.2"/>
</dbReference>
<evidence type="ECO:0000256" key="1">
    <source>
        <dbReference type="ARBA" id="ARBA00008694"/>
    </source>
</evidence>
<protein>
    <submittedName>
        <fullName evidence="6">Uncharacterized protein LOC108683289</fullName>
    </submittedName>
</protein>
<dbReference type="KEGG" id="hazt:108683289"/>
<organism evidence="5 6">
    <name type="scientific">Hyalella azteca</name>
    <name type="common">Amphipod</name>
    <dbReference type="NCBI Taxonomy" id="294128"/>
    <lineage>
        <taxon>Eukaryota</taxon>
        <taxon>Metazoa</taxon>
        <taxon>Ecdysozoa</taxon>
        <taxon>Arthropoda</taxon>
        <taxon>Crustacea</taxon>
        <taxon>Multicrustacea</taxon>
        <taxon>Malacostraca</taxon>
        <taxon>Eumalacostraca</taxon>
        <taxon>Peracarida</taxon>
        <taxon>Amphipoda</taxon>
        <taxon>Senticaudata</taxon>
        <taxon>Talitrida</taxon>
        <taxon>Talitroidea</taxon>
        <taxon>Hyalellidae</taxon>
        <taxon>Hyalella</taxon>
    </lineage>
</organism>
<proteinExistence type="inferred from homology"/>
<dbReference type="Proteomes" id="UP000694843">
    <property type="component" value="Unplaced"/>
</dbReference>
<keyword evidence="5" id="KW-1185">Reference proteome</keyword>
<dbReference type="GeneID" id="108683289"/>
<dbReference type="SUPFAM" id="SSF55729">
    <property type="entry name" value="Acyl-CoA N-acyltransferases (Nat)"/>
    <property type="match status" value="2"/>
</dbReference>
<name>A0A8B7PRH1_HYAAZ</name>
<keyword evidence="3" id="KW-0012">Acyltransferase</keyword>
<dbReference type="InterPro" id="IPR016181">
    <property type="entry name" value="Acyl_CoA_acyltransferase"/>
</dbReference>
<evidence type="ECO:0000256" key="3">
    <source>
        <dbReference type="ARBA" id="ARBA00023315"/>
    </source>
</evidence>
<dbReference type="OMA" id="IENDCHK"/>
<accession>A0A8B7PRH1</accession>
<sequence length="339" mass="38090">MNSSMDRIVVIQKAEIKDCIGIRRLIQELADYEKMPQGPKICHKTLEKHGFGERIYYRCLVAVDESAEAGGEGRRLVGYALYHLNFTWRGRTVYMEDLYVSPAFRSKGIGTKLWKRLLKDAMDEGACHCIFSVLDWNVPSLDFYKSKGAEDLTASRGYQTFRIGKHAIQSIAASDMLNRAIDVRQASGDLTSIVAAYREMANELGRAHELQITESELSAGLTSSPAWCDLLLATSATGELLGFLLYCLSYSTWEGIQLYVKDVYVKPVHRRSKIASSLLRSLMQRGEALGCGRCDMVVAAGQEAALEFFRHHQAVNLSEAEGWVHMMLERLHMEAVIYS</sequence>
<keyword evidence="2" id="KW-0808">Transferase</keyword>
<dbReference type="InterPro" id="IPR051016">
    <property type="entry name" value="Diverse_Substrate_AcTransf"/>
</dbReference>
<dbReference type="OrthoDB" id="7305308at2759"/>
<dbReference type="Pfam" id="PF00583">
    <property type="entry name" value="Acetyltransf_1"/>
    <property type="match status" value="2"/>
</dbReference>
<evidence type="ECO:0000259" key="4">
    <source>
        <dbReference type="PROSITE" id="PS51186"/>
    </source>
</evidence>
<dbReference type="GO" id="GO:0008080">
    <property type="term" value="F:N-acetyltransferase activity"/>
    <property type="evidence" value="ECO:0007669"/>
    <property type="project" value="TreeGrafter"/>
</dbReference>
<dbReference type="InterPro" id="IPR000182">
    <property type="entry name" value="GNAT_dom"/>
</dbReference>
<evidence type="ECO:0000256" key="2">
    <source>
        <dbReference type="ARBA" id="ARBA00022679"/>
    </source>
</evidence>
<dbReference type="FunFam" id="3.40.630.30:FF:000064">
    <property type="entry name" value="GNAT family acetyltransferase"/>
    <property type="match status" value="1"/>
</dbReference>
<feature type="domain" description="N-acetyltransferase" evidence="4">
    <location>
        <begin position="9"/>
        <end position="181"/>
    </location>
</feature>
<evidence type="ECO:0000313" key="5">
    <source>
        <dbReference type="Proteomes" id="UP000694843"/>
    </source>
</evidence>
<evidence type="ECO:0000313" key="6">
    <source>
        <dbReference type="RefSeq" id="XP_018028081.1"/>
    </source>
</evidence>
<dbReference type="PANTHER" id="PTHR10545:SF29">
    <property type="entry name" value="GH14572P-RELATED"/>
    <property type="match status" value="1"/>
</dbReference>
<comment type="similarity">
    <text evidence="1">Belongs to the acetyltransferase family.</text>
</comment>